<name>A0ABW4LGV9_9MICO</name>
<accession>A0ABW4LGV9</accession>
<comment type="caution">
    <text evidence="2">The sequence shown here is derived from an EMBL/GenBank/DDBJ whole genome shotgun (WGS) entry which is preliminary data.</text>
</comment>
<evidence type="ECO:0000313" key="3">
    <source>
        <dbReference type="Proteomes" id="UP001597347"/>
    </source>
</evidence>
<evidence type="ECO:0000313" key="2">
    <source>
        <dbReference type="EMBL" id="MFD1722404.1"/>
    </source>
</evidence>
<dbReference type="EMBL" id="JBHUEA010000020">
    <property type="protein sequence ID" value="MFD1722404.1"/>
    <property type="molecule type" value="Genomic_DNA"/>
</dbReference>
<proteinExistence type="predicted"/>
<organism evidence="2 3">
    <name type="scientific">Amnibacterium endophyticum</name>
    <dbReference type="NCBI Taxonomy" id="2109337"/>
    <lineage>
        <taxon>Bacteria</taxon>
        <taxon>Bacillati</taxon>
        <taxon>Actinomycetota</taxon>
        <taxon>Actinomycetes</taxon>
        <taxon>Micrococcales</taxon>
        <taxon>Microbacteriaceae</taxon>
        <taxon>Amnibacterium</taxon>
    </lineage>
</organism>
<dbReference type="Proteomes" id="UP001597347">
    <property type="component" value="Unassembled WGS sequence"/>
</dbReference>
<feature type="transmembrane region" description="Helical" evidence="1">
    <location>
        <begin position="49"/>
        <end position="68"/>
    </location>
</feature>
<evidence type="ECO:0000256" key="1">
    <source>
        <dbReference type="SAM" id="Phobius"/>
    </source>
</evidence>
<protein>
    <submittedName>
        <fullName evidence="2">Uncharacterized protein</fullName>
    </submittedName>
</protein>
<keyword evidence="3" id="KW-1185">Reference proteome</keyword>
<feature type="transmembrane region" description="Helical" evidence="1">
    <location>
        <begin position="22"/>
        <end position="43"/>
    </location>
</feature>
<keyword evidence="1" id="KW-1133">Transmembrane helix</keyword>
<keyword evidence="1" id="KW-0812">Transmembrane</keyword>
<reference evidence="3" key="1">
    <citation type="journal article" date="2019" name="Int. J. Syst. Evol. Microbiol.">
        <title>The Global Catalogue of Microorganisms (GCM) 10K type strain sequencing project: providing services to taxonomists for standard genome sequencing and annotation.</title>
        <authorList>
            <consortium name="The Broad Institute Genomics Platform"/>
            <consortium name="The Broad Institute Genome Sequencing Center for Infectious Disease"/>
            <person name="Wu L."/>
            <person name="Ma J."/>
        </authorList>
    </citation>
    <scope>NUCLEOTIDE SEQUENCE [LARGE SCALE GENOMIC DNA]</scope>
    <source>
        <strain evidence="3">CGMCC 1.12471</strain>
    </source>
</reference>
<feature type="transmembrane region" description="Helical" evidence="1">
    <location>
        <begin position="96"/>
        <end position="115"/>
    </location>
</feature>
<feature type="transmembrane region" description="Helical" evidence="1">
    <location>
        <begin position="135"/>
        <end position="155"/>
    </location>
</feature>
<sequence length="167" mass="18118">MTFGHWSTLRNATNGRFLWREIALQVVAPVVIAGAALVGHVRINDASAVTNGASILSGFLFGLGLYVFQLRVQIAHDPQAPDQPRRVLLPRLIDELFVNVLWAVLVSFALTFTALAVGATQGHDKSGTVIPTSPLVTAGLVLLASHLLAVVLMCIRRTRRAYIELTR</sequence>
<keyword evidence="1" id="KW-0472">Membrane</keyword>
<dbReference type="RefSeq" id="WP_377935471.1">
    <property type="nucleotide sequence ID" value="NZ_JBHUEA010000020.1"/>
</dbReference>
<gene>
    <name evidence="2" type="ORF">ACFSBI_12675</name>
</gene>